<proteinExistence type="predicted"/>
<evidence type="ECO:0000256" key="7">
    <source>
        <dbReference type="SAM" id="Phobius"/>
    </source>
</evidence>
<dbReference type="PANTHER" id="PTHR42718">
    <property type="entry name" value="MAJOR FACILITATOR SUPERFAMILY MULTIDRUG TRANSPORTER MFSC"/>
    <property type="match status" value="1"/>
</dbReference>
<organism evidence="9 10">
    <name type="scientific">Streptomyces hoynatensis</name>
    <dbReference type="NCBI Taxonomy" id="1141874"/>
    <lineage>
        <taxon>Bacteria</taxon>
        <taxon>Bacillati</taxon>
        <taxon>Actinomycetota</taxon>
        <taxon>Actinomycetes</taxon>
        <taxon>Kitasatosporales</taxon>
        <taxon>Streptomycetaceae</taxon>
        <taxon>Streptomyces</taxon>
    </lineage>
</organism>
<feature type="transmembrane region" description="Helical" evidence="7">
    <location>
        <begin position="168"/>
        <end position="190"/>
    </location>
</feature>
<comment type="subcellular location">
    <subcellularLocation>
        <location evidence="1">Cell membrane</location>
        <topology evidence="1">Multi-pass membrane protein</topology>
    </subcellularLocation>
</comment>
<feature type="transmembrane region" description="Helical" evidence="7">
    <location>
        <begin position="467"/>
        <end position="489"/>
    </location>
</feature>
<evidence type="ECO:0000256" key="5">
    <source>
        <dbReference type="ARBA" id="ARBA00023251"/>
    </source>
</evidence>
<feature type="transmembrane region" description="Helical" evidence="7">
    <location>
        <begin position="367"/>
        <end position="387"/>
    </location>
</feature>
<feature type="domain" description="Major facilitator superfamily (MFS) profile" evidence="8">
    <location>
        <begin position="41"/>
        <end position="493"/>
    </location>
</feature>
<evidence type="ECO:0000256" key="2">
    <source>
        <dbReference type="ARBA" id="ARBA00022692"/>
    </source>
</evidence>
<feature type="region of interest" description="Disordered" evidence="6">
    <location>
        <begin position="1"/>
        <end position="31"/>
    </location>
</feature>
<feature type="transmembrane region" description="Helical" evidence="7">
    <location>
        <begin position="228"/>
        <end position="247"/>
    </location>
</feature>
<dbReference type="Proteomes" id="UP000272474">
    <property type="component" value="Unassembled WGS sequence"/>
</dbReference>
<dbReference type="EMBL" id="RBAL01000002">
    <property type="protein sequence ID" value="RKN45682.1"/>
    <property type="molecule type" value="Genomic_DNA"/>
</dbReference>
<dbReference type="OrthoDB" id="783189at2"/>
<protein>
    <submittedName>
        <fullName evidence="9">MFS transporter</fullName>
    </submittedName>
</protein>
<evidence type="ECO:0000256" key="3">
    <source>
        <dbReference type="ARBA" id="ARBA00022989"/>
    </source>
</evidence>
<keyword evidence="5" id="KW-0046">Antibiotic resistance</keyword>
<feature type="transmembrane region" description="Helical" evidence="7">
    <location>
        <begin position="196"/>
        <end position="216"/>
    </location>
</feature>
<dbReference type="AlphaFoldDB" id="A0A3A9ZB45"/>
<dbReference type="SUPFAM" id="SSF103473">
    <property type="entry name" value="MFS general substrate transporter"/>
    <property type="match status" value="1"/>
</dbReference>
<dbReference type="RefSeq" id="WP_120675631.1">
    <property type="nucleotide sequence ID" value="NZ_RBAL01000002.1"/>
</dbReference>
<keyword evidence="3 7" id="KW-1133">Transmembrane helix</keyword>
<evidence type="ECO:0000313" key="9">
    <source>
        <dbReference type="EMBL" id="RKN45682.1"/>
    </source>
</evidence>
<evidence type="ECO:0000313" key="10">
    <source>
        <dbReference type="Proteomes" id="UP000272474"/>
    </source>
</evidence>
<feature type="transmembrane region" description="Helical" evidence="7">
    <location>
        <begin position="75"/>
        <end position="95"/>
    </location>
</feature>
<gene>
    <name evidence="9" type="ORF">D7294_04230</name>
</gene>
<dbReference type="PROSITE" id="PS50850">
    <property type="entry name" value="MFS"/>
    <property type="match status" value="1"/>
</dbReference>
<sequence>MTASTSPAAPGRAPSPTVPTPHAGPGGASGGAPPAALGPAGLFTVLLCAVLPLLDFFIVNVALPSIDRDLDAGPALLELIVAGYGVAYAVLLVLGGRLGDLAGRRRLMTAGLAAFGLTSLACGLAPGAWSLVAARIGQGASAALLLPQCLATLQATTQGARRARAMSLYGAAAGLSMVAGQILGGLLVAADLAGSGWRAVFLLNVPVVLVALPLVATTVPGTRSERPASVDAAGTVLLAASLSALLLPLTEGRAVGWPTWTWLSLAAFPLLGAWFLVVERRRGRGGEAVPLVPLGLLRLPGMARGLPALALCVGGFGGFMFVLAVTFQDGLHYGPVRAGLTLTPYAVWFFAASLAGPRLIARHGTRVVTWGAGLQALGLALLALAVARGWPDLGFLVLCPGLSVAGFGQGLQLPALMRFVLAEVPAAEAGVGGGVMSTTQQSAAALGVALQGALFLSVASASGMDDALVTALLTQILAVLATGALGLFLPRPKP</sequence>
<dbReference type="PANTHER" id="PTHR42718:SF39">
    <property type="entry name" value="ACTINORHODIN TRANSPORTER-RELATED"/>
    <property type="match status" value="1"/>
</dbReference>
<dbReference type="GO" id="GO:0046677">
    <property type="term" value="P:response to antibiotic"/>
    <property type="evidence" value="ECO:0007669"/>
    <property type="project" value="UniProtKB-KW"/>
</dbReference>
<feature type="transmembrane region" description="Helical" evidence="7">
    <location>
        <begin position="259"/>
        <end position="278"/>
    </location>
</feature>
<dbReference type="Gene3D" id="1.20.1250.20">
    <property type="entry name" value="MFS general substrate transporter like domains"/>
    <property type="match status" value="1"/>
</dbReference>
<keyword evidence="10" id="KW-1185">Reference proteome</keyword>
<evidence type="ECO:0000256" key="4">
    <source>
        <dbReference type="ARBA" id="ARBA00023136"/>
    </source>
</evidence>
<dbReference type="InterPro" id="IPR020846">
    <property type="entry name" value="MFS_dom"/>
</dbReference>
<feature type="transmembrane region" description="Helical" evidence="7">
    <location>
        <begin position="42"/>
        <end position="63"/>
    </location>
</feature>
<evidence type="ECO:0000259" key="8">
    <source>
        <dbReference type="PROSITE" id="PS50850"/>
    </source>
</evidence>
<keyword evidence="4 7" id="KW-0472">Membrane</keyword>
<evidence type="ECO:0000256" key="6">
    <source>
        <dbReference type="SAM" id="MobiDB-lite"/>
    </source>
</evidence>
<dbReference type="InterPro" id="IPR036259">
    <property type="entry name" value="MFS_trans_sf"/>
</dbReference>
<feature type="transmembrane region" description="Helical" evidence="7">
    <location>
        <begin position="339"/>
        <end position="360"/>
    </location>
</feature>
<dbReference type="GO" id="GO:0022857">
    <property type="term" value="F:transmembrane transporter activity"/>
    <property type="evidence" value="ECO:0007669"/>
    <property type="project" value="InterPro"/>
</dbReference>
<accession>A0A3A9ZB45</accession>
<feature type="transmembrane region" description="Helical" evidence="7">
    <location>
        <begin position="306"/>
        <end position="327"/>
    </location>
</feature>
<name>A0A3A9ZB45_9ACTN</name>
<keyword evidence="2 7" id="KW-0812">Transmembrane</keyword>
<dbReference type="Pfam" id="PF07690">
    <property type="entry name" value="MFS_1"/>
    <property type="match status" value="1"/>
</dbReference>
<dbReference type="InterPro" id="IPR011701">
    <property type="entry name" value="MFS"/>
</dbReference>
<dbReference type="GO" id="GO:0005886">
    <property type="term" value="C:plasma membrane"/>
    <property type="evidence" value="ECO:0007669"/>
    <property type="project" value="UniProtKB-SubCell"/>
</dbReference>
<evidence type="ECO:0000256" key="1">
    <source>
        <dbReference type="ARBA" id="ARBA00004651"/>
    </source>
</evidence>
<dbReference type="Gene3D" id="1.20.1720.10">
    <property type="entry name" value="Multidrug resistance protein D"/>
    <property type="match status" value="1"/>
</dbReference>
<reference evidence="9 10" key="1">
    <citation type="journal article" date="2014" name="Int. J. Syst. Evol. Microbiol.">
        <title>Streptomyces hoynatensis sp. nov., isolated from deep marine sediment.</title>
        <authorList>
            <person name="Veyisoglu A."/>
            <person name="Sahin N."/>
        </authorList>
    </citation>
    <scope>NUCLEOTIDE SEQUENCE [LARGE SCALE GENOMIC DNA]</scope>
    <source>
        <strain evidence="9 10">KCTC 29097</strain>
    </source>
</reference>
<comment type="caution">
    <text evidence="9">The sequence shown here is derived from an EMBL/GenBank/DDBJ whole genome shotgun (WGS) entry which is preliminary data.</text>
</comment>
<dbReference type="CDD" id="cd17321">
    <property type="entry name" value="MFS_MMR_MDR_like"/>
    <property type="match status" value="1"/>
</dbReference>
<feature type="transmembrane region" description="Helical" evidence="7">
    <location>
        <begin position="107"/>
        <end position="129"/>
    </location>
</feature>